<dbReference type="Pfam" id="PF00929">
    <property type="entry name" value="RNase_T"/>
    <property type="match status" value="1"/>
</dbReference>
<evidence type="ECO:0000313" key="5">
    <source>
        <dbReference type="Proteomes" id="UP000193335"/>
    </source>
</evidence>
<dbReference type="CDD" id="cd06127">
    <property type="entry name" value="DEDDh"/>
    <property type="match status" value="1"/>
</dbReference>
<dbReference type="FunFam" id="3.30.420.10:FF:000045">
    <property type="entry name" value="3'-5' exonuclease DinG"/>
    <property type="match status" value="1"/>
</dbReference>
<dbReference type="RefSeq" id="WP_085401363.1">
    <property type="nucleotide sequence ID" value="NZ_NAFL01000251.1"/>
</dbReference>
<comment type="caution">
    <text evidence="4">The sequence shown here is derived from an EMBL/GenBank/DDBJ whole genome shotgun (WGS) entry which is preliminary data.</text>
</comment>
<dbReference type="AlphaFoldDB" id="A0A1Y2JMR6"/>
<dbReference type="SMART" id="SM00479">
    <property type="entry name" value="EXOIII"/>
    <property type="match status" value="1"/>
</dbReference>
<dbReference type="GO" id="GO:0045004">
    <property type="term" value="P:DNA replication proofreading"/>
    <property type="evidence" value="ECO:0007669"/>
    <property type="project" value="TreeGrafter"/>
</dbReference>
<sequence length="298" mass="33293">MFQDASELAAMAEALGRSTDYRVLRRLVPRAACQSAIGQDCRTGILLDTETTGLDQPNDEIIELGMVKFDYTPDGRIVGVRDTFSAFNEPSAPISAEVTALTGITNEMVAGHKFDDAAVTAFAESAVITIAHNSAFDRRFVERYWSLFEHKAWGCSMSEIDWRKHGFAGSQLGYLLNGAGYFHQAHRAVDDCHALLEILDFDLPTTGAPALAVLLDTARRKTVRIWAEHSPFELKDSLKRRGYRWSDGTDGRPKSWYVEVGECAVDDELAFLKAEIYLRDVEPRLQTLTAFTRFSSRI</sequence>
<dbReference type="EMBL" id="NAFL01000251">
    <property type="protein sequence ID" value="OSJ32117.1"/>
    <property type="molecule type" value="Genomic_DNA"/>
</dbReference>
<feature type="domain" description="Exonuclease" evidence="3">
    <location>
        <begin position="43"/>
        <end position="208"/>
    </location>
</feature>
<name>A0A1Y2JMR6_BRAJP</name>
<dbReference type="InterPro" id="IPR036397">
    <property type="entry name" value="RNaseH_sf"/>
</dbReference>
<dbReference type="Proteomes" id="UP000193335">
    <property type="component" value="Unassembled WGS sequence"/>
</dbReference>
<evidence type="ECO:0000259" key="3">
    <source>
        <dbReference type="SMART" id="SM00479"/>
    </source>
</evidence>
<evidence type="ECO:0000256" key="1">
    <source>
        <dbReference type="ARBA" id="ARBA00025483"/>
    </source>
</evidence>
<dbReference type="Gene3D" id="3.30.420.10">
    <property type="entry name" value="Ribonuclease H-like superfamily/Ribonuclease H"/>
    <property type="match status" value="1"/>
</dbReference>
<comment type="subunit">
    <text evidence="2">DNA polymerase III contains a core (composed of alpha, epsilon and theta chains) that associates with a tau subunit. This core dimerizes to form the POLIII' complex. PolIII' associates with the gamma complex (composed of gamma, delta, delta', psi and chi chains) and with the beta chain to form the complete DNA polymerase III complex.</text>
</comment>
<accession>A0A1Y2JMR6</accession>
<reference evidence="4 5" key="1">
    <citation type="submission" date="2017-03" db="EMBL/GenBank/DDBJ databases">
        <title>Whole genome sequences of fourteen strains of Bradyrhizobium canariense and one strain of Bradyrhizobium japonicum isolated from Lupinus (Papilionoideae: Genisteae) species in Algeria.</title>
        <authorList>
            <person name="Crovadore J."/>
            <person name="Chekireb D."/>
            <person name="Brachmann A."/>
            <person name="Chablais R."/>
            <person name="Cochard B."/>
            <person name="Lefort F."/>
        </authorList>
    </citation>
    <scope>NUCLEOTIDE SEQUENCE [LARGE SCALE GENOMIC DNA]</scope>
    <source>
        <strain evidence="4 5">UBMA197</strain>
    </source>
</reference>
<dbReference type="InterPro" id="IPR013520">
    <property type="entry name" value="Ribonucl_H"/>
</dbReference>
<dbReference type="GO" id="GO:0003676">
    <property type="term" value="F:nucleic acid binding"/>
    <property type="evidence" value="ECO:0007669"/>
    <property type="project" value="InterPro"/>
</dbReference>
<evidence type="ECO:0000313" key="4">
    <source>
        <dbReference type="EMBL" id="OSJ32117.1"/>
    </source>
</evidence>
<dbReference type="PANTHER" id="PTHR30231:SF37">
    <property type="entry name" value="EXODEOXYRIBONUCLEASE 10"/>
    <property type="match status" value="1"/>
</dbReference>
<gene>
    <name evidence="4" type="ORF">BSZ19_19960</name>
</gene>
<proteinExistence type="predicted"/>
<dbReference type="PANTHER" id="PTHR30231">
    <property type="entry name" value="DNA POLYMERASE III SUBUNIT EPSILON"/>
    <property type="match status" value="1"/>
</dbReference>
<organism evidence="4 5">
    <name type="scientific">Bradyrhizobium japonicum</name>
    <dbReference type="NCBI Taxonomy" id="375"/>
    <lineage>
        <taxon>Bacteria</taxon>
        <taxon>Pseudomonadati</taxon>
        <taxon>Pseudomonadota</taxon>
        <taxon>Alphaproteobacteria</taxon>
        <taxon>Hyphomicrobiales</taxon>
        <taxon>Nitrobacteraceae</taxon>
        <taxon>Bradyrhizobium</taxon>
    </lineage>
</organism>
<comment type="function">
    <text evidence="1">DNA polymerase III is a complex, multichain enzyme responsible for most of the replicative synthesis in bacteria. The epsilon subunit contain the editing function and is a proofreading 3'-5' exonuclease.</text>
</comment>
<dbReference type="NCBIfam" id="NF006615">
    <property type="entry name" value="PRK09182.1"/>
    <property type="match status" value="1"/>
</dbReference>
<dbReference type="SUPFAM" id="SSF53098">
    <property type="entry name" value="Ribonuclease H-like"/>
    <property type="match status" value="1"/>
</dbReference>
<evidence type="ECO:0000256" key="2">
    <source>
        <dbReference type="ARBA" id="ARBA00026073"/>
    </source>
</evidence>
<dbReference type="InterPro" id="IPR012337">
    <property type="entry name" value="RNaseH-like_sf"/>
</dbReference>
<dbReference type="GO" id="GO:0005829">
    <property type="term" value="C:cytosol"/>
    <property type="evidence" value="ECO:0007669"/>
    <property type="project" value="TreeGrafter"/>
</dbReference>
<protein>
    <submittedName>
        <fullName evidence="4">DNA polymerase III subunit epsilon</fullName>
    </submittedName>
</protein>
<dbReference type="GO" id="GO:0008408">
    <property type="term" value="F:3'-5' exonuclease activity"/>
    <property type="evidence" value="ECO:0007669"/>
    <property type="project" value="TreeGrafter"/>
</dbReference>